<dbReference type="AlphaFoldDB" id="A0A2W2GW92"/>
<name>A0A2W2GW92_9ACTN</name>
<reference evidence="2 3" key="1">
    <citation type="submission" date="2018-01" db="EMBL/GenBank/DDBJ databases">
        <title>Draft genome sequence of Sphaerisporangium sp. 7K107.</title>
        <authorList>
            <person name="Sahin N."/>
            <person name="Saygin H."/>
            <person name="Ay H."/>
        </authorList>
    </citation>
    <scope>NUCLEOTIDE SEQUENCE [LARGE SCALE GENOMIC DNA]</scope>
    <source>
        <strain evidence="2 3">7K107</strain>
    </source>
</reference>
<dbReference type="Pfam" id="PF14024">
    <property type="entry name" value="DUF4240"/>
    <property type="match status" value="1"/>
</dbReference>
<dbReference type="RefSeq" id="WP_111169183.1">
    <property type="nucleotide sequence ID" value="NZ_POUA01000171.1"/>
</dbReference>
<dbReference type="InterPro" id="IPR025334">
    <property type="entry name" value="DUF4240"/>
</dbReference>
<comment type="caution">
    <text evidence="2">The sequence shown here is derived from an EMBL/GenBank/DDBJ whole genome shotgun (WGS) entry which is preliminary data.</text>
</comment>
<evidence type="ECO:0000259" key="1">
    <source>
        <dbReference type="Pfam" id="PF14024"/>
    </source>
</evidence>
<proteinExistence type="predicted"/>
<organism evidence="2 3">
    <name type="scientific">Spongiactinospora gelatinilytica</name>
    <dbReference type="NCBI Taxonomy" id="2666298"/>
    <lineage>
        <taxon>Bacteria</taxon>
        <taxon>Bacillati</taxon>
        <taxon>Actinomycetota</taxon>
        <taxon>Actinomycetes</taxon>
        <taxon>Streptosporangiales</taxon>
        <taxon>Streptosporangiaceae</taxon>
        <taxon>Spongiactinospora</taxon>
    </lineage>
</organism>
<feature type="domain" description="DUF4240" evidence="1">
    <location>
        <begin position="9"/>
        <end position="66"/>
    </location>
</feature>
<gene>
    <name evidence="2" type="ORF">C1I98_21225</name>
</gene>
<dbReference type="EMBL" id="POUA01000171">
    <property type="protein sequence ID" value="PZG41518.1"/>
    <property type="molecule type" value="Genomic_DNA"/>
</dbReference>
<protein>
    <recommendedName>
        <fullName evidence="1">DUF4240 domain-containing protein</fullName>
    </recommendedName>
</protein>
<evidence type="ECO:0000313" key="3">
    <source>
        <dbReference type="Proteomes" id="UP000248544"/>
    </source>
</evidence>
<dbReference type="Proteomes" id="UP000248544">
    <property type="component" value="Unassembled WGS sequence"/>
</dbReference>
<sequence>MPSSSKKVLPAFRDRWEAVADRLFSWSAGDAACVLLGFVSDDFFGDVRAWIIRHGRAAVDRIPADPGRTGPRC</sequence>
<keyword evidence="3" id="KW-1185">Reference proteome</keyword>
<evidence type="ECO:0000313" key="2">
    <source>
        <dbReference type="EMBL" id="PZG41518.1"/>
    </source>
</evidence>
<accession>A0A2W2GW92</accession>